<dbReference type="InterPro" id="IPR011856">
    <property type="entry name" value="tRNA_endonuc-like_dom_sf"/>
</dbReference>
<evidence type="ECO:0008006" key="3">
    <source>
        <dbReference type="Google" id="ProtNLM"/>
    </source>
</evidence>
<name>A0A917HQP6_9BACL</name>
<evidence type="ECO:0000313" key="1">
    <source>
        <dbReference type="EMBL" id="GGG86221.1"/>
    </source>
</evidence>
<accession>A0A917HQP6</accession>
<proteinExistence type="predicted"/>
<comment type="caution">
    <text evidence="1">The sequence shown here is derived from an EMBL/GenBank/DDBJ whole genome shotgun (WGS) entry which is preliminary data.</text>
</comment>
<protein>
    <recommendedName>
        <fullName evidence="3">DUF4365 domain-containing protein</fullName>
    </recommendedName>
</protein>
<keyword evidence="2" id="KW-1185">Reference proteome</keyword>
<dbReference type="EMBL" id="BMHY01000016">
    <property type="protein sequence ID" value="GGG86221.1"/>
    <property type="molecule type" value="Genomic_DNA"/>
</dbReference>
<dbReference type="RefSeq" id="WP_188892466.1">
    <property type="nucleotide sequence ID" value="NZ_BMHY01000016.1"/>
</dbReference>
<dbReference type="AlphaFoldDB" id="A0A917HQP6"/>
<reference evidence="1 2" key="1">
    <citation type="journal article" date="2014" name="Int. J. Syst. Evol. Microbiol.">
        <title>Complete genome sequence of Corynebacterium casei LMG S-19264T (=DSM 44701T), isolated from a smear-ripened cheese.</title>
        <authorList>
            <consortium name="US DOE Joint Genome Institute (JGI-PGF)"/>
            <person name="Walter F."/>
            <person name="Albersmeier A."/>
            <person name="Kalinowski J."/>
            <person name="Ruckert C."/>
        </authorList>
    </citation>
    <scope>NUCLEOTIDE SEQUENCE [LARGE SCALE GENOMIC DNA]</scope>
    <source>
        <strain evidence="1 2">CGMCC 1.15286</strain>
    </source>
</reference>
<organism evidence="1 2">
    <name type="scientific">Paenibacillus radicis</name>
    <name type="common">ex Gao et al. 2016</name>
    <dbReference type="NCBI Taxonomy" id="1737354"/>
    <lineage>
        <taxon>Bacteria</taxon>
        <taxon>Bacillati</taxon>
        <taxon>Bacillota</taxon>
        <taxon>Bacilli</taxon>
        <taxon>Bacillales</taxon>
        <taxon>Paenibacillaceae</taxon>
        <taxon>Paenibacillus</taxon>
    </lineage>
</organism>
<sequence>MKNIDKIEAINDLENEIINDNFISSKQKGNITENRVVELITLGSRGQLTCYMPNSDDDGIDIIVNPKGKFNPLFIQVKSRYTLNSKGKFIQNVGINTFNSHINFYIVFLYFNQISLEVETIWLVPSIEFESNAFLKKAGDTYKSFYRITANPVKSNDKWEKYKIEKNKLGSKILEILLVCREVVTIS</sequence>
<evidence type="ECO:0000313" key="2">
    <source>
        <dbReference type="Proteomes" id="UP000600247"/>
    </source>
</evidence>
<dbReference type="GO" id="GO:0003676">
    <property type="term" value="F:nucleic acid binding"/>
    <property type="evidence" value="ECO:0007669"/>
    <property type="project" value="InterPro"/>
</dbReference>
<dbReference type="Gene3D" id="3.40.1350.10">
    <property type="match status" value="1"/>
</dbReference>
<dbReference type="Proteomes" id="UP000600247">
    <property type="component" value="Unassembled WGS sequence"/>
</dbReference>
<gene>
    <name evidence="1" type="ORF">GCM10010918_50470</name>
</gene>